<keyword evidence="2" id="KW-0315">Glutamine amidotransferase</keyword>
<proteinExistence type="predicted"/>
<evidence type="ECO:0000259" key="1">
    <source>
        <dbReference type="Pfam" id="PF00117"/>
    </source>
</evidence>
<dbReference type="NCBIfam" id="NF005458">
    <property type="entry name" value="PRK07053.1"/>
    <property type="match status" value="1"/>
</dbReference>
<dbReference type="InterPro" id="IPR029062">
    <property type="entry name" value="Class_I_gatase-like"/>
</dbReference>
<accession>A0ABX6HSR7</accession>
<dbReference type="PANTHER" id="PTHR42695">
    <property type="entry name" value="GLUTAMINE AMIDOTRANSFERASE YLR126C-RELATED"/>
    <property type="match status" value="1"/>
</dbReference>
<dbReference type="RefSeq" id="WP_039374033.1">
    <property type="nucleotide sequence ID" value="NZ_CP047385.1"/>
</dbReference>
<protein>
    <submittedName>
        <fullName evidence="2">Glutamine amidotransferase</fullName>
    </submittedName>
</protein>
<dbReference type="PROSITE" id="PS51273">
    <property type="entry name" value="GATASE_TYPE_1"/>
    <property type="match status" value="1"/>
</dbReference>
<dbReference type="CDD" id="cd01741">
    <property type="entry name" value="GATase1_1"/>
    <property type="match status" value="1"/>
</dbReference>
<reference evidence="2 3" key="1">
    <citation type="journal article" date="2015" name="Genome Announc.">
        <title>Genome Sequences of Two Pandoraea pnomenusa Isolates Recovered 11 Months Apart from a Cystic Fibrosis Patient.</title>
        <authorList>
            <person name="Ee R."/>
            <person name="Ambrose M."/>
            <person name="Lazenby J."/>
            <person name="Williams P."/>
            <person name="Chan K.G."/>
            <person name="Roddam L."/>
        </authorList>
    </citation>
    <scope>NUCLEOTIDE SEQUENCE [LARGE SCALE GENOMIC DNA]</scope>
    <source>
        <strain evidence="2 3">6399</strain>
    </source>
</reference>
<dbReference type="Proteomes" id="UP000035080">
    <property type="component" value="Chromosome"/>
</dbReference>
<evidence type="ECO:0000313" key="2">
    <source>
        <dbReference type="EMBL" id="QHF13592.1"/>
    </source>
</evidence>
<organism evidence="2 3">
    <name type="scientific">Pandoraea fibrosis</name>
    <dbReference type="NCBI Taxonomy" id="1891094"/>
    <lineage>
        <taxon>Bacteria</taxon>
        <taxon>Pseudomonadati</taxon>
        <taxon>Pseudomonadota</taxon>
        <taxon>Betaproteobacteria</taxon>
        <taxon>Burkholderiales</taxon>
        <taxon>Burkholderiaceae</taxon>
        <taxon>Pandoraea</taxon>
    </lineage>
</organism>
<dbReference type="PANTHER" id="PTHR42695:SF5">
    <property type="entry name" value="GLUTAMINE AMIDOTRANSFERASE YLR126C-RELATED"/>
    <property type="match status" value="1"/>
</dbReference>
<dbReference type="Gene3D" id="3.40.50.880">
    <property type="match status" value="1"/>
</dbReference>
<sequence length="236" mass="25077">MTASPKTLLALRHVHFEDLGTLAPTFAERGYAIEYLDVPLADLRSIDVIAPDLVVVLGGPIGAFDEAMYPFVSDELAWVKARLAARAPILGICLGAQLMARALGAKVYPLGVKEIGYAPLTLTDAGQVSPLAALGDASVLHWHGDQFDIPAGAEHLARTSTGANQAFAFGKHALGLQFHLEADAARIESWLVGHACELGAAKIDPVTLRTQAREHHARLSQVAPAVIGRWLDAMPA</sequence>
<keyword evidence="3" id="KW-1185">Reference proteome</keyword>
<dbReference type="Pfam" id="PF00117">
    <property type="entry name" value="GATase"/>
    <property type="match status" value="1"/>
</dbReference>
<evidence type="ECO:0000313" key="3">
    <source>
        <dbReference type="Proteomes" id="UP000035080"/>
    </source>
</evidence>
<dbReference type="SUPFAM" id="SSF52317">
    <property type="entry name" value="Class I glutamine amidotransferase-like"/>
    <property type="match status" value="1"/>
</dbReference>
<dbReference type="InterPro" id="IPR017926">
    <property type="entry name" value="GATASE"/>
</dbReference>
<feature type="domain" description="Glutamine amidotransferase" evidence="1">
    <location>
        <begin position="25"/>
        <end position="183"/>
    </location>
</feature>
<dbReference type="InterPro" id="IPR044992">
    <property type="entry name" value="ChyE-like"/>
</dbReference>
<name>A0ABX6HSR7_9BURK</name>
<dbReference type="EMBL" id="CP047385">
    <property type="protein sequence ID" value="QHF13592.1"/>
    <property type="molecule type" value="Genomic_DNA"/>
</dbReference>
<gene>
    <name evidence="2" type="ORF">PI93_013775</name>
</gene>